<dbReference type="eggNOG" id="ENOG5032Z5G">
    <property type="taxonomic scope" value="Bacteria"/>
</dbReference>
<keyword evidence="2" id="KW-0812">Transmembrane</keyword>
<dbReference type="KEGG" id="srt:Srot_1077"/>
<evidence type="ECO:0000313" key="4">
    <source>
        <dbReference type="Proteomes" id="UP000002247"/>
    </source>
</evidence>
<dbReference type="Pfam" id="PF11239">
    <property type="entry name" value="DUF3040"/>
    <property type="match status" value="1"/>
</dbReference>
<evidence type="ECO:0000256" key="1">
    <source>
        <dbReference type="SAM" id="MobiDB-lite"/>
    </source>
</evidence>
<accession>D6ZF26</accession>
<sequence length="136" mass="14933">MPLSEHEQRVLDEIESALYAEDPKFASASWGKGLRAPSSRTGLQAVVLFSVGLVLLVLGVVLPFRFPGSFPILSLVGFVIMFIAGIRWLWSSGDSGAVGGENRPRGAQARQASGGNRKAGLSERMENRFRRRFERE</sequence>
<reference evidence="3 4" key="1">
    <citation type="journal article" date="2010" name="Stand. Genomic Sci.">
        <title>Complete genome sequence of Segniliparus rotundus type strain (CDC 1076).</title>
        <authorList>
            <person name="Sikorski J."/>
            <person name="Lapidus A."/>
            <person name="Copeland A."/>
            <person name="Misra M."/>
            <person name="Glavina Del Rio T."/>
            <person name="Nolan M."/>
            <person name="Lucas S."/>
            <person name="Chen F."/>
            <person name="Tice H."/>
            <person name="Cheng J.F."/>
            <person name="Jando M."/>
            <person name="Schneider S."/>
            <person name="Bruce D."/>
            <person name="Goodwin L."/>
            <person name="Pitluck S."/>
            <person name="Liolios K."/>
            <person name="Mikhailova N."/>
            <person name="Pati A."/>
            <person name="Ivanova N."/>
            <person name="Mavromatis K."/>
            <person name="Chen A."/>
            <person name="Palaniappan K."/>
            <person name="Chertkov O."/>
            <person name="Land M."/>
            <person name="Hauser L."/>
            <person name="Chang Y.J."/>
            <person name="Jeffries C.D."/>
            <person name="Brettin T."/>
            <person name="Detter J.C."/>
            <person name="Han C."/>
            <person name="Rohde M."/>
            <person name="Goker M."/>
            <person name="Bristow J."/>
            <person name="Eisen J.A."/>
            <person name="Markowitz V."/>
            <person name="Hugenholtz P."/>
            <person name="Kyrpides N.C."/>
            <person name="Klenk H.P."/>
        </authorList>
    </citation>
    <scope>NUCLEOTIDE SEQUENCE [LARGE SCALE GENOMIC DNA]</scope>
    <source>
        <strain evidence="4">ATCC BAA-972 / CDC 1076 / CIP 108378 / DSM 44985 / JCM 13578</strain>
    </source>
</reference>
<organism evidence="3 4">
    <name type="scientific">Segniliparus rotundus (strain ATCC BAA-972 / CDC 1076 / CIP 108378 / DSM 44985 / JCM 13578)</name>
    <dbReference type="NCBI Taxonomy" id="640132"/>
    <lineage>
        <taxon>Bacteria</taxon>
        <taxon>Bacillati</taxon>
        <taxon>Actinomycetota</taxon>
        <taxon>Actinomycetes</taxon>
        <taxon>Mycobacteriales</taxon>
        <taxon>Segniliparaceae</taxon>
        <taxon>Segniliparus</taxon>
    </lineage>
</organism>
<dbReference type="OrthoDB" id="5244024at2"/>
<name>D6ZF26_SEGRD</name>
<proteinExistence type="predicted"/>
<dbReference type="Proteomes" id="UP000002247">
    <property type="component" value="Chromosome"/>
</dbReference>
<feature type="region of interest" description="Disordered" evidence="1">
    <location>
        <begin position="99"/>
        <end position="136"/>
    </location>
</feature>
<feature type="compositionally biased region" description="Basic and acidic residues" evidence="1">
    <location>
        <begin position="120"/>
        <end position="136"/>
    </location>
</feature>
<keyword evidence="4" id="KW-1185">Reference proteome</keyword>
<gene>
    <name evidence="3" type="ordered locus">Srot_1077</name>
</gene>
<keyword evidence="2" id="KW-1133">Transmembrane helix</keyword>
<protein>
    <recommendedName>
        <fullName evidence="5">Transmembrane protein</fullName>
    </recommendedName>
</protein>
<evidence type="ECO:0000313" key="3">
    <source>
        <dbReference type="EMBL" id="ADG97550.1"/>
    </source>
</evidence>
<evidence type="ECO:0000256" key="2">
    <source>
        <dbReference type="SAM" id="Phobius"/>
    </source>
</evidence>
<dbReference type="RefSeq" id="WP_013138006.1">
    <property type="nucleotide sequence ID" value="NC_014168.1"/>
</dbReference>
<dbReference type="EMBL" id="CP001958">
    <property type="protein sequence ID" value="ADG97550.1"/>
    <property type="molecule type" value="Genomic_DNA"/>
</dbReference>
<evidence type="ECO:0008006" key="5">
    <source>
        <dbReference type="Google" id="ProtNLM"/>
    </source>
</evidence>
<feature type="transmembrane region" description="Helical" evidence="2">
    <location>
        <begin position="70"/>
        <end position="90"/>
    </location>
</feature>
<feature type="transmembrane region" description="Helical" evidence="2">
    <location>
        <begin position="42"/>
        <end position="64"/>
    </location>
</feature>
<dbReference type="AlphaFoldDB" id="D6ZF26"/>
<dbReference type="HOGENOM" id="CLU_133135_0_0_11"/>
<keyword evidence="2" id="KW-0472">Membrane</keyword>
<dbReference type="InterPro" id="IPR021401">
    <property type="entry name" value="DUF3040"/>
</dbReference>
<dbReference type="STRING" id="640132.Srot_1077"/>